<keyword evidence="1" id="KW-0602">Photosynthesis</keyword>
<dbReference type="GO" id="GO:0015979">
    <property type="term" value="P:photosynthesis"/>
    <property type="evidence" value="ECO:0007669"/>
    <property type="project" value="UniProtKB-KW"/>
</dbReference>
<dbReference type="RefSeq" id="WP_132296771.1">
    <property type="nucleotide sequence ID" value="NZ_SMFU01000013.1"/>
</dbReference>
<dbReference type="SUPFAM" id="SSF110296">
    <property type="entry name" value="Oligoxyloglucan reducing end-specific cellobiohydrolase"/>
    <property type="match status" value="1"/>
</dbReference>
<organism evidence="5 6">
    <name type="scientific">Marinobacterium mangrovicola</name>
    <dbReference type="NCBI Taxonomy" id="1476959"/>
    <lineage>
        <taxon>Bacteria</taxon>
        <taxon>Pseudomonadati</taxon>
        <taxon>Pseudomonadota</taxon>
        <taxon>Gammaproteobacteria</taxon>
        <taxon>Oceanospirillales</taxon>
        <taxon>Oceanospirillaceae</taxon>
        <taxon>Marinobacterium</taxon>
    </lineage>
</organism>
<feature type="signal peptide" evidence="3">
    <location>
        <begin position="1"/>
        <end position="27"/>
    </location>
</feature>
<evidence type="ECO:0000313" key="5">
    <source>
        <dbReference type="EMBL" id="TCK02941.1"/>
    </source>
</evidence>
<gene>
    <name evidence="5" type="ORF">CLV83_3994</name>
</gene>
<dbReference type="AlphaFoldDB" id="A0A4R1G8E9"/>
<keyword evidence="3" id="KW-0732">Signal</keyword>
<dbReference type="EMBL" id="SMFU01000013">
    <property type="protein sequence ID" value="TCK02941.1"/>
    <property type="molecule type" value="Genomic_DNA"/>
</dbReference>
<evidence type="ECO:0000256" key="2">
    <source>
        <dbReference type="ARBA" id="ARBA00023276"/>
    </source>
</evidence>
<dbReference type="OrthoDB" id="9813892at2"/>
<proteinExistence type="predicted"/>
<comment type="caution">
    <text evidence="5">The sequence shown here is derived from an EMBL/GenBank/DDBJ whole genome shotgun (WGS) entry which is preliminary data.</text>
</comment>
<evidence type="ECO:0000256" key="1">
    <source>
        <dbReference type="ARBA" id="ARBA00022531"/>
    </source>
</evidence>
<dbReference type="InterPro" id="IPR015943">
    <property type="entry name" value="WD40/YVTN_repeat-like_dom_sf"/>
</dbReference>
<dbReference type="CDD" id="cd15482">
    <property type="entry name" value="Sialidase_non-viral"/>
    <property type="match status" value="1"/>
</dbReference>
<evidence type="ECO:0000256" key="3">
    <source>
        <dbReference type="SAM" id="SignalP"/>
    </source>
</evidence>
<keyword evidence="2" id="KW-0604">Photosystem II</keyword>
<name>A0A4R1G8E9_9GAMM</name>
<dbReference type="Proteomes" id="UP000294546">
    <property type="component" value="Unassembled WGS sequence"/>
</dbReference>
<protein>
    <submittedName>
        <fullName evidence="5">Photosystem II stability/assembly factor-like uncharacterized protein</fullName>
    </submittedName>
</protein>
<dbReference type="InterPro" id="IPR028203">
    <property type="entry name" value="PSII_CF48-like_dom"/>
</dbReference>
<reference evidence="5 6" key="1">
    <citation type="submission" date="2019-03" db="EMBL/GenBank/DDBJ databases">
        <title>Genomic Encyclopedia of Archaeal and Bacterial Type Strains, Phase II (KMG-II): from individual species to whole genera.</title>
        <authorList>
            <person name="Goeker M."/>
        </authorList>
    </citation>
    <scope>NUCLEOTIDE SEQUENCE [LARGE SCALE GENOMIC DNA]</scope>
    <source>
        <strain evidence="5 6">DSM 27697</strain>
    </source>
</reference>
<feature type="chain" id="PRO_5020451434" evidence="3">
    <location>
        <begin position="28"/>
        <end position="351"/>
    </location>
</feature>
<feature type="domain" description="Photosynthesis system II assembly factor Ycf48/Hcf136-like" evidence="4">
    <location>
        <begin position="147"/>
        <end position="279"/>
    </location>
</feature>
<sequence length="351" mass="37162">MRLNSSNFPRVLMVAVLLSATSGVALGTEAVVEPLARSAIEVGNPQGAFMIGVARAGSTIVAVGERGLVLLSDDNGTSWRQGKVPVSTGLTALRFIDDQVGMAVGHAGVVLGTEDGGETWQLLFDGKRAAKLALESAEKSGDERAVWEAQRLVDEGADKPFLDLLLLSPEHAIVVGAYGLAYETSDGGGSWHPIMSRMANPEMSHFYALRKRGDRLVAVGERGLVSLSEDGGVTWAQIHTPYSGSFFTVELPSDESIVAAGLKGNVWRSDDSGDTWTSLPNPIDASITSSLLSASGELLLGSQAGVLLELSDGRLKPAKGERFPPINTFAFSEDQLVLLTMEGVRVSQVDR</sequence>
<evidence type="ECO:0000313" key="6">
    <source>
        <dbReference type="Proteomes" id="UP000294546"/>
    </source>
</evidence>
<dbReference type="PANTHER" id="PTHR47199:SF2">
    <property type="entry name" value="PHOTOSYSTEM II STABILITY_ASSEMBLY FACTOR HCF136, CHLOROPLASTIC"/>
    <property type="match status" value="1"/>
</dbReference>
<keyword evidence="6" id="KW-1185">Reference proteome</keyword>
<dbReference type="Gene3D" id="2.130.10.10">
    <property type="entry name" value="YVTN repeat-like/Quinoprotein amine dehydrogenase"/>
    <property type="match status" value="2"/>
</dbReference>
<dbReference type="Pfam" id="PF14870">
    <property type="entry name" value="PSII_BNR"/>
    <property type="match status" value="1"/>
</dbReference>
<dbReference type="PANTHER" id="PTHR47199">
    <property type="entry name" value="PHOTOSYSTEM II STABILITY/ASSEMBLY FACTOR HCF136, CHLOROPLASTIC"/>
    <property type="match status" value="1"/>
</dbReference>
<evidence type="ECO:0000259" key="4">
    <source>
        <dbReference type="Pfam" id="PF14870"/>
    </source>
</evidence>
<accession>A0A4R1G8E9</accession>
<dbReference type="GO" id="GO:0009523">
    <property type="term" value="C:photosystem II"/>
    <property type="evidence" value="ECO:0007669"/>
    <property type="project" value="UniProtKB-KW"/>
</dbReference>